<dbReference type="GO" id="GO:0006355">
    <property type="term" value="P:regulation of DNA-templated transcription"/>
    <property type="evidence" value="ECO:0007669"/>
    <property type="project" value="InterPro"/>
</dbReference>
<comment type="caution">
    <text evidence="2">The sequence shown here is derived from an EMBL/GenBank/DDBJ whole genome shotgun (WGS) entry which is preliminary data.</text>
</comment>
<dbReference type="EMBL" id="JAECZC010000053">
    <property type="protein sequence ID" value="MBH8564831.1"/>
    <property type="molecule type" value="Genomic_DNA"/>
</dbReference>
<dbReference type="GO" id="GO:0001046">
    <property type="term" value="F:core promoter sequence-specific DNA binding"/>
    <property type="evidence" value="ECO:0007669"/>
    <property type="project" value="TreeGrafter"/>
</dbReference>
<gene>
    <name evidence="2" type="ORF">I8748_22050</name>
</gene>
<reference evidence="2 3" key="1">
    <citation type="journal article" date="2021" name="Int. J. Syst. Evol. Microbiol.">
        <title>Amazonocrinis nigriterrae gen. nov., sp. nov., Atlanticothrix silvestris gen. nov., sp. nov. and Dendronalium phyllosphericum gen. nov., sp. nov., nostocacean cyanobacteria from Brazilian environments.</title>
        <authorList>
            <person name="Alvarenga D.O."/>
            <person name="Andreote A.P.D."/>
            <person name="Branco L.H.Z."/>
            <person name="Delbaje E."/>
            <person name="Cruz R.B."/>
            <person name="Varani A.M."/>
            <person name="Fiore M.F."/>
        </authorList>
    </citation>
    <scope>NUCLEOTIDE SEQUENCE [LARGE SCALE GENOMIC DNA]</scope>
    <source>
        <strain evidence="2 3">CENA67</strain>
    </source>
</reference>
<dbReference type="InterPro" id="IPR001387">
    <property type="entry name" value="Cro/C1-type_HTH"/>
</dbReference>
<dbReference type="InterPro" id="IPR039060">
    <property type="entry name" value="Antitox_HigA"/>
</dbReference>
<dbReference type="RefSeq" id="WP_198126656.1">
    <property type="nucleotide sequence ID" value="NZ_JAECZC010000053.1"/>
</dbReference>
<dbReference type="PROSITE" id="PS50943">
    <property type="entry name" value="HTH_CROC1"/>
    <property type="match status" value="1"/>
</dbReference>
<keyword evidence="3" id="KW-1185">Reference proteome</keyword>
<organism evidence="2 3">
    <name type="scientific">Amazonocrinis nigriterrae CENA67</name>
    <dbReference type="NCBI Taxonomy" id="2794033"/>
    <lineage>
        <taxon>Bacteria</taxon>
        <taxon>Bacillati</taxon>
        <taxon>Cyanobacteriota</taxon>
        <taxon>Cyanophyceae</taxon>
        <taxon>Nostocales</taxon>
        <taxon>Nostocaceae</taxon>
        <taxon>Amazonocrinis</taxon>
        <taxon>Amazonocrinis nigriterrae</taxon>
    </lineage>
</organism>
<dbReference type="Pfam" id="PF01381">
    <property type="entry name" value="HTH_3"/>
    <property type="match status" value="1"/>
</dbReference>
<dbReference type="PANTHER" id="PTHR40455">
    <property type="entry name" value="ANTITOXIN HIGA"/>
    <property type="match status" value="1"/>
</dbReference>
<proteinExistence type="predicted"/>
<evidence type="ECO:0000313" key="3">
    <source>
        <dbReference type="Proteomes" id="UP000632766"/>
    </source>
</evidence>
<protein>
    <submittedName>
        <fullName evidence="2">Transcriptional regulator</fullName>
    </submittedName>
</protein>
<sequence length="143" mass="16439">MLYHDTSYTELLTYFPPRPITNQEDLEKTQAVVDNLLDKGELTEAEEDYLNLLGILIHEYESKQDLVPDIYGVELLKVLIAESNLKQKDLVPIFKTESIVSDVLKGKRKLTVEHIQKLAEFFKVSPAVFFPDNPLDRDFVEVA</sequence>
<name>A0A8J7LCM2_9NOST</name>
<dbReference type="PANTHER" id="PTHR40455:SF1">
    <property type="entry name" value="ANTITOXIN HIGA"/>
    <property type="match status" value="1"/>
</dbReference>
<dbReference type="Gene3D" id="1.10.260.40">
    <property type="entry name" value="lambda repressor-like DNA-binding domains"/>
    <property type="match status" value="1"/>
</dbReference>
<evidence type="ECO:0000313" key="2">
    <source>
        <dbReference type="EMBL" id="MBH8564831.1"/>
    </source>
</evidence>
<dbReference type="InterPro" id="IPR010982">
    <property type="entry name" value="Lambda_DNA-bd_dom_sf"/>
</dbReference>
<dbReference type="AlphaFoldDB" id="A0A8J7LCM2"/>
<evidence type="ECO:0000259" key="1">
    <source>
        <dbReference type="PROSITE" id="PS50943"/>
    </source>
</evidence>
<accession>A0A8J7LCM2</accession>
<dbReference type="Proteomes" id="UP000632766">
    <property type="component" value="Unassembled WGS sequence"/>
</dbReference>
<dbReference type="CDD" id="cd00093">
    <property type="entry name" value="HTH_XRE"/>
    <property type="match status" value="1"/>
</dbReference>
<dbReference type="SMART" id="SM00530">
    <property type="entry name" value="HTH_XRE"/>
    <property type="match status" value="1"/>
</dbReference>
<dbReference type="SUPFAM" id="SSF47413">
    <property type="entry name" value="lambda repressor-like DNA-binding domains"/>
    <property type="match status" value="1"/>
</dbReference>
<feature type="domain" description="HTH cro/C1-type" evidence="1">
    <location>
        <begin position="100"/>
        <end position="129"/>
    </location>
</feature>